<evidence type="ECO:0000256" key="5">
    <source>
        <dbReference type="RuleBase" id="RU364055"/>
    </source>
</evidence>
<dbReference type="GO" id="GO:0019464">
    <property type="term" value="P:glycine decarboxylation via glycine cleavage system"/>
    <property type="evidence" value="ECO:0007669"/>
    <property type="project" value="UniProtKB-UniRule"/>
</dbReference>
<dbReference type="InterPro" id="IPR011053">
    <property type="entry name" value="Single_hybrid_motif"/>
</dbReference>
<dbReference type="PANTHER" id="PTHR11715">
    <property type="entry name" value="GLYCINE CLEAVAGE SYSTEM H PROTEIN"/>
    <property type="match status" value="1"/>
</dbReference>
<dbReference type="SUPFAM" id="SSF51230">
    <property type="entry name" value="Single hybrid motif"/>
    <property type="match status" value="1"/>
</dbReference>
<dbReference type="Pfam" id="PF01597">
    <property type="entry name" value="GCV_H"/>
    <property type="match status" value="1"/>
</dbReference>
<comment type="subcellular location">
    <subcellularLocation>
        <location evidence="5">Mitochondrion</location>
    </subcellularLocation>
</comment>
<comment type="subunit">
    <text evidence="5">The glycine cleavage system is composed of four proteins: P, T, L and H.</text>
</comment>
<dbReference type="GO" id="GO:0009249">
    <property type="term" value="P:protein lipoylation"/>
    <property type="evidence" value="ECO:0007669"/>
    <property type="project" value="TreeGrafter"/>
</dbReference>
<dbReference type="InterPro" id="IPR000089">
    <property type="entry name" value="Biotin_lipoyl"/>
</dbReference>
<dbReference type="GO" id="GO:0005960">
    <property type="term" value="C:glycine cleavage complex"/>
    <property type="evidence" value="ECO:0007669"/>
    <property type="project" value="UniProtKB-UniRule"/>
</dbReference>
<dbReference type="GO" id="GO:0005739">
    <property type="term" value="C:mitochondrion"/>
    <property type="evidence" value="ECO:0007669"/>
    <property type="project" value="UniProtKB-SubCell"/>
</dbReference>
<dbReference type="InterPro" id="IPR002930">
    <property type="entry name" value="GCV_H"/>
</dbReference>
<dbReference type="NCBIfam" id="NF002270">
    <property type="entry name" value="PRK01202.1"/>
    <property type="match status" value="1"/>
</dbReference>
<evidence type="ECO:0000256" key="2">
    <source>
        <dbReference type="ARBA" id="ARBA00022823"/>
    </source>
</evidence>
<organism evidence="7 8">
    <name type="scientific">Orbilia ellipsospora</name>
    <dbReference type="NCBI Taxonomy" id="2528407"/>
    <lineage>
        <taxon>Eukaryota</taxon>
        <taxon>Fungi</taxon>
        <taxon>Dikarya</taxon>
        <taxon>Ascomycota</taxon>
        <taxon>Pezizomycotina</taxon>
        <taxon>Orbiliomycetes</taxon>
        <taxon>Orbiliales</taxon>
        <taxon>Orbiliaceae</taxon>
        <taxon>Orbilia</taxon>
    </lineage>
</organism>
<accession>A0AAV9X7U2</accession>
<dbReference type="PROSITE" id="PS00189">
    <property type="entry name" value="LIPOYL"/>
    <property type="match status" value="1"/>
</dbReference>
<evidence type="ECO:0000259" key="6">
    <source>
        <dbReference type="PROSITE" id="PS50968"/>
    </source>
</evidence>
<feature type="modified residue" description="N6-lipoyllysine" evidence="4">
    <location>
        <position position="108"/>
    </location>
</feature>
<dbReference type="NCBIfam" id="TIGR00527">
    <property type="entry name" value="gcvH"/>
    <property type="match status" value="1"/>
</dbReference>
<evidence type="ECO:0000256" key="1">
    <source>
        <dbReference type="ARBA" id="ARBA00009249"/>
    </source>
</evidence>
<protein>
    <recommendedName>
        <fullName evidence="5">Glycine cleavage system H protein</fullName>
    </recommendedName>
</protein>
<dbReference type="InterPro" id="IPR017453">
    <property type="entry name" value="GCV_H_sub"/>
</dbReference>
<proteinExistence type="inferred from homology"/>
<name>A0AAV9X7U2_9PEZI</name>
<evidence type="ECO:0000256" key="4">
    <source>
        <dbReference type="PIRSR" id="PIRSR617453-50"/>
    </source>
</evidence>
<keyword evidence="2 4" id="KW-0450">Lipoyl</keyword>
<reference evidence="7 8" key="1">
    <citation type="submission" date="2019-10" db="EMBL/GenBank/DDBJ databases">
        <authorList>
            <person name="Palmer J.M."/>
        </authorList>
    </citation>
    <scope>NUCLEOTIDE SEQUENCE [LARGE SCALE GENOMIC DNA]</scope>
    <source>
        <strain evidence="7 8">TWF694</strain>
    </source>
</reference>
<dbReference type="AlphaFoldDB" id="A0AAV9X7U2"/>
<dbReference type="Gene3D" id="2.40.50.100">
    <property type="match status" value="1"/>
</dbReference>
<keyword evidence="8" id="KW-1185">Reference proteome</keyword>
<keyword evidence="3 5" id="KW-0809">Transit peptide</keyword>
<comment type="caution">
    <text evidence="7">The sequence shown here is derived from an EMBL/GenBank/DDBJ whole genome shotgun (WGS) entry which is preliminary data.</text>
</comment>
<dbReference type="Proteomes" id="UP001365542">
    <property type="component" value="Unassembled WGS sequence"/>
</dbReference>
<dbReference type="CDD" id="cd06848">
    <property type="entry name" value="GCS_H"/>
    <property type="match status" value="1"/>
</dbReference>
<dbReference type="PROSITE" id="PS50968">
    <property type="entry name" value="BIOTINYL_LIPOYL"/>
    <property type="match status" value="1"/>
</dbReference>
<evidence type="ECO:0000256" key="3">
    <source>
        <dbReference type="ARBA" id="ARBA00022946"/>
    </source>
</evidence>
<dbReference type="InterPro" id="IPR033753">
    <property type="entry name" value="GCV_H/Fam206"/>
</dbReference>
<dbReference type="InterPro" id="IPR003016">
    <property type="entry name" value="2-oxoA_DH_lipoyl-BS"/>
</dbReference>
<dbReference type="HAMAP" id="MF_00272">
    <property type="entry name" value="GcvH"/>
    <property type="match status" value="1"/>
</dbReference>
<comment type="similarity">
    <text evidence="1 5">Belongs to the GcvH family.</text>
</comment>
<feature type="domain" description="Lipoyl-binding" evidence="6">
    <location>
        <begin position="67"/>
        <end position="149"/>
    </location>
</feature>
<comment type="cofactor">
    <cofactor evidence="5">
        <name>(R)-lipoate</name>
        <dbReference type="ChEBI" id="CHEBI:83088"/>
    </cofactor>
    <text evidence="5">Binds 1 lipoyl cofactor covalently.</text>
</comment>
<evidence type="ECO:0000313" key="7">
    <source>
        <dbReference type="EMBL" id="KAK6533394.1"/>
    </source>
</evidence>
<comment type="function">
    <text evidence="5">The H protein shuttles the methylamine group of glycine from the P protein to the T protein.</text>
</comment>
<keyword evidence="5" id="KW-0496">Mitochondrion</keyword>
<sequence>MASTLRIASRVLPRVSASFSKSAIIPTRVLNSPLSRRQFSKTAVPFELVRRYTKDHEWVEVDTETKIATMGITDHAQKALGEIVYVDLPEIGLEVDQDGSLGSVESVKAASDILSPVSGTVTEVNEALRDAPKIVNDSPEDDGWVAKLDVDEVGLEQLNDLMDANAYAQATNE</sequence>
<dbReference type="EMBL" id="JAVHJO010000011">
    <property type="protein sequence ID" value="KAK6533394.1"/>
    <property type="molecule type" value="Genomic_DNA"/>
</dbReference>
<gene>
    <name evidence="7" type="ORF">TWF694_002340</name>
</gene>
<dbReference type="PANTHER" id="PTHR11715:SF3">
    <property type="entry name" value="GLYCINE CLEAVAGE SYSTEM H PROTEIN-RELATED"/>
    <property type="match status" value="1"/>
</dbReference>
<evidence type="ECO:0000313" key="8">
    <source>
        <dbReference type="Proteomes" id="UP001365542"/>
    </source>
</evidence>